<keyword evidence="11" id="KW-1208">Phospholipid metabolism</keyword>
<sequence>MLSSTQLVELFIVLSTLHTFRYTVSRVRSAFAHAQAKGGPVRPDTVPTGLRGTLFTALQLIVCFLIPMGYMLAVVVYGLQQPPWMSAFALPDVVFGVNLEGGFWKHLLRVLACATGLLGNRISESAFEHLGDQYHPIGRRERPRVVQTGPYAWVRHPLYSLALLQGVSQSLVFWSYVPLFSLVAVAGVFAIKINIEEEVIQRDDAIMEEYRAYMRKVPARLVPYVW</sequence>
<reference evidence="13" key="2">
    <citation type="journal article" date="2020" name="Nat. Commun.">
        <title>Large-scale genome sequencing of mycorrhizal fungi provides insights into the early evolution of symbiotic traits.</title>
        <authorList>
            <person name="Miyauchi S."/>
            <person name="Kiss E."/>
            <person name="Kuo A."/>
            <person name="Drula E."/>
            <person name="Kohler A."/>
            <person name="Sanchez-Garcia M."/>
            <person name="Morin E."/>
            <person name="Andreopoulos B."/>
            <person name="Barry K.W."/>
            <person name="Bonito G."/>
            <person name="Buee M."/>
            <person name="Carver A."/>
            <person name="Chen C."/>
            <person name="Cichocki N."/>
            <person name="Clum A."/>
            <person name="Culley D."/>
            <person name="Crous P.W."/>
            <person name="Fauchery L."/>
            <person name="Girlanda M."/>
            <person name="Hayes R.D."/>
            <person name="Keri Z."/>
            <person name="LaButti K."/>
            <person name="Lipzen A."/>
            <person name="Lombard V."/>
            <person name="Magnuson J."/>
            <person name="Maillard F."/>
            <person name="Murat C."/>
            <person name="Nolan M."/>
            <person name="Ohm R.A."/>
            <person name="Pangilinan J."/>
            <person name="Pereira M.F."/>
            <person name="Perotto S."/>
            <person name="Peter M."/>
            <person name="Pfister S."/>
            <person name="Riley R."/>
            <person name="Sitrit Y."/>
            <person name="Stielow J.B."/>
            <person name="Szollosi G."/>
            <person name="Zifcakova L."/>
            <person name="Stursova M."/>
            <person name="Spatafora J.W."/>
            <person name="Tedersoo L."/>
            <person name="Vaario L.M."/>
            <person name="Yamada A."/>
            <person name="Yan M."/>
            <person name="Wang P."/>
            <person name="Xu J."/>
            <person name="Bruns T."/>
            <person name="Baldrian P."/>
            <person name="Vilgalys R."/>
            <person name="Dunand C."/>
            <person name="Henrissat B."/>
            <person name="Grigoriev I.V."/>
            <person name="Hibbett D."/>
            <person name="Nagy L.G."/>
            <person name="Martin F.M."/>
        </authorList>
    </citation>
    <scope>NUCLEOTIDE SEQUENCE</scope>
    <source>
        <strain evidence="13">BED1</strain>
    </source>
</reference>
<evidence type="ECO:0000313" key="14">
    <source>
        <dbReference type="Proteomes" id="UP001194468"/>
    </source>
</evidence>
<keyword evidence="8" id="KW-0443">Lipid metabolism</keyword>
<dbReference type="GO" id="GO:0032259">
    <property type="term" value="P:methylation"/>
    <property type="evidence" value="ECO:0007669"/>
    <property type="project" value="UniProtKB-KW"/>
</dbReference>
<dbReference type="EMBL" id="WHUW01000009">
    <property type="protein sequence ID" value="KAF8442145.1"/>
    <property type="molecule type" value="Genomic_DNA"/>
</dbReference>
<comment type="caution">
    <text evidence="13">The sequence shown here is derived from an EMBL/GenBank/DDBJ whole genome shotgun (WGS) entry which is preliminary data.</text>
</comment>
<keyword evidence="5 12" id="KW-0812">Transmembrane</keyword>
<feature type="transmembrane region" description="Helical" evidence="12">
    <location>
        <begin position="171"/>
        <end position="191"/>
    </location>
</feature>
<keyword evidence="3" id="KW-0808">Transferase</keyword>
<reference evidence="13" key="1">
    <citation type="submission" date="2019-10" db="EMBL/GenBank/DDBJ databases">
        <authorList>
            <consortium name="DOE Joint Genome Institute"/>
            <person name="Kuo A."/>
            <person name="Miyauchi S."/>
            <person name="Kiss E."/>
            <person name="Drula E."/>
            <person name="Kohler A."/>
            <person name="Sanchez-Garcia M."/>
            <person name="Andreopoulos B."/>
            <person name="Barry K.W."/>
            <person name="Bonito G."/>
            <person name="Buee M."/>
            <person name="Carver A."/>
            <person name="Chen C."/>
            <person name="Cichocki N."/>
            <person name="Clum A."/>
            <person name="Culley D."/>
            <person name="Crous P.W."/>
            <person name="Fauchery L."/>
            <person name="Girlanda M."/>
            <person name="Hayes R."/>
            <person name="Keri Z."/>
            <person name="LaButti K."/>
            <person name="Lipzen A."/>
            <person name="Lombard V."/>
            <person name="Magnuson J."/>
            <person name="Maillard F."/>
            <person name="Morin E."/>
            <person name="Murat C."/>
            <person name="Nolan M."/>
            <person name="Ohm R."/>
            <person name="Pangilinan J."/>
            <person name="Pereira M."/>
            <person name="Perotto S."/>
            <person name="Peter M."/>
            <person name="Riley R."/>
            <person name="Sitrit Y."/>
            <person name="Stielow B."/>
            <person name="Szollosi G."/>
            <person name="Zifcakova L."/>
            <person name="Stursova M."/>
            <person name="Spatafora J.W."/>
            <person name="Tedersoo L."/>
            <person name="Vaario L.-M."/>
            <person name="Yamada A."/>
            <person name="Yan M."/>
            <person name="Wang P."/>
            <person name="Xu J."/>
            <person name="Bruns T."/>
            <person name="Baldrian P."/>
            <person name="Vilgalys R."/>
            <person name="Henrissat B."/>
            <person name="Grigoriev I.V."/>
            <person name="Hibbett D."/>
            <person name="Nagy L.G."/>
            <person name="Martin F.M."/>
        </authorList>
    </citation>
    <scope>NUCLEOTIDE SEQUENCE</scope>
    <source>
        <strain evidence="13">BED1</strain>
    </source>
</reference>
<dbReference type="GO" id="GO:0012505">
    <property type="term" value="C:endomembrane system"/>
    <property type="evidence" value="ECO:0007669"/>
    <property type="project" value="UniProtKB-SubCell"/>
</dbReference>
<evidence type="ECO:0008006" key="15">
    <source>
        <dbReference type="Google" id="ProtNLM"/>
    </source>
</evidence>
<protein>
    <recommendedName>
        <fullName evidence="15">Protein-S-isoprenylcysteine O-methyltransferase</fullName>
    </recommendedName>
</protein>
<dbReference type="PANTHER" id="PTHR43847">
    <property type="entry name" value="BLL3993 PROTEIN"/>
    <property type="match status" value="1"/>
</dbReference>
<dbReference type="GO" id="GO:0008654">
    <property type="term" value="P:phospholipid biosynthetic process"/>
    <property type="evidence" value="ECO:0007669"/>
    <property type="project" value="UniProtKB-KW"/>
</dbReference>
<evidence type="ECO:0000256" key="9">
    <source>
        <dbReference type="ARBA" id="ARBA00023136"/>
    </source>
</evidence>
<gene>
    <name evidence="13" type="ORF">L210DRAFT_969990</name>
</gene>
<comment type="subcellular location">
    <subcellularLocation>
        <location evidence="1">Endomembrane system</location>
        <topology evidence="1">Multi-pass membrane protein</topology>
    </subcellularLocation>
</comment>
<organism evidence="13 14">
    <name type="scientific">Boletus edulis BED1</name>
    <dbReference type="NCBI Taxonomy" id="1328754"/>
    <lineage>
        <taxon>Eukaryota</taxon>
        <taxon>Fungi</taxon>
        <taxon>Dikarya</taxon>
        <taxon>Basidiomycota</taxon>
        <taxon>Agaricomycotina</taxon>
        <taxon>Agaricomycetes</taxon>
        <taxon>Agaricomycetidae</taxon>
        <taxon>Boletales</taxon>
        <taxon>Boletineae</taxon>
        <taxon>Boletaceae</taxon>
        <taxon>Boletoideae</taxon>
        <taxon>Boletus</taxon>
    </lineage>
</organism>
<feature type="transmembrane region" description="Helical" evidence="12">
    <location>
        <begin position="57"/>
        <end position="79"/>
    </location>
</feature>
<dbReference type="PANTHER" id="PTHR43847:SF1">
    <property type="entry name" value="BLL3993 PROTEIN"/>
    <property type="match status" value="1"/>
</dbReference>
<evidence type="ECO:0000256" key="8">
    <source>
        <dbReference type="ARBA" id="ARBA00023098"/>
    </source>
</evidence>
<dbReference type="Pfam" id="PF04191">
    <property type="entry name" value="PEMT"/>
    <property type="match status" value="1"/>
</dbReference>
<evidence type="ECO:0000256" key="12">
    <source>
        <dbReference type="SAM" id="Phobius"/>
    </source>
</evidence>
<keyword evidence="9 12" id="KW-0472">Membrane</keyword>
<evidence type="ECO:0000256" key="7">
    <source>
        <dbReference type="ARBA" id="ARBA00022989"/>
    </source>
</evidence>
<evidence type="ECO:0000256" key="1">
    <source>
        <dbReference type="ARBA" id="ARBA00004127"/>
    </source>
</evidence>
<keyword evidence="2" id="KW-0444">Lipid biosynthesis</keyword>
<evidence type="ECO:0000256" key="2">
    <source>
        <dbReference type="ARBA" id="ARBA00022516"/>
    </source>
</evidence>
<dbReference type="Proteomes" id="UP001194468">
    <property type="component" value="Unassembled WGS sequence"/>
</dbReference>
<keyword evidence="7 12" id="KW-1133">Transmembrane helix</keyword>
<evidence type="ECO:0000256" key="5">
    <source>
        <dbReference type="ARBA" id="ARBA00022692"/>
    </source>
</evidence>
<evidence type="ECO:0000256" key="4">
    <source>
        <dbReference type="ARBA" id="ARBA00022691"/>
    </source>
</evidence>
<keyword evidence="4" id="KW-0949">S-adenosyl-L-methionine</keyword>
<keyword evidence="3" id="KW-0489">Methyltransferase</keyword>
<evidence type="ECO:0000256" key="11">
    <source>
        <dbReference type="ARBA" id="ARBA00023264"/>
    </source>
</evidence>
<dbReference type="InterPro" id="IPR052527">
    <property type="entry name" value="Metal_cation-efflux_comp"/>
</dbReference>
<evidence type="ECO:0000256" key="3">
    <source>
        <dbReference type="ARBA" id="ARBA00022603"/>
    </source>
</evidence>
<dbReference type="GO" id="GO:0008168">
    <property type="term" value="F:methyltransferase activity"/>
    <property type="evidence" value="ECO:0007669"/>
    <property type="project" value="UniProtKB-KW"/>
</dbReference>
<accession>A0AAD4BXP9</accession>
<dbReference type="InterPro" id="IPR007318">
    <property type="entry name" value="Phopholipid_MeTrfase"/>
</dbReference>
<name>A0AAD4BXP9_BOLED</name>
<evidence type="ECO:0000256" key="6">
    <source>
        <dbReference type="ARBA" id="ARBA00022824"/>
    </source>
</evidence>
<proteinExistence type="predicted"/>
<keyword evidence="14" id="KW-1185">Reference proteome</keyword>
<keyword evidence="10" id="KW-0594">Phospholipid biosynthesis</keyword>
<dbReference type="Gene3D" id="1.20.120.1630">
    <property type="match status" value="1"/>
</dbReference>
<dbReference type="AlphaFoldDB" id="A0AAD4BXP9"/>
<evidence type="ECO:0000256" key="10">
    <source>
        <dbReference type="ARBA" id="ARBA00023209"/>
    </source>
</evidence>
<keyword evidence="6" id="KW-0256">Endoplasmic reticulum</keyword>
<evidence type="ECO:0000313" key="13">
    <source>
        <dbReference type="EMBL" id="KAF8442145.1"/>
    </source>
</evidence>